<dbReference type="PANTHER" id="PTHR31876:SF26">
    <property type="entry name" value="PROTEIN LIKE COV 2"/>
    <property type="match status" value="1"/>
</dbReference>
<keyword evidence="1" id="KW-0472">Membrane</keyword>
<sequence>MDLHAQERMRNTRRYLLIGLLTAAPLWVTWLVFDFIFTQLSKLGTPWVLALSRGMRRNYPAFADFLLLPQFQSLLGVVFTLVVLYSLGWLASQVIGQRIIGRLERLVQNIPLVAAIYGGTKRFLAVIKEKPTGVQRVVLISFPSPDMKAVGFVTRVIRDEATGEELAAVYVPTSPNPTSGYIEIVPLSQVVSTDWSMDEAMSFVMTGGATSPERVRFRQPASKPDMANAQE</sequence>
<keyword evidence="1" id="KW-1133">Transmembrane helix</keyword>
<evidence type="ECO:0000313" key="2">
    <source>
        <dbReference type="EMBL" id="OYD53053.1"/>
    </source>
</evidence>
<keyword evidence="3" id="KW-1185">Reference proteome</keyword>
<dbReference type="Proteomes" id="UP000215181">
    <property type="component" value="Unassembled WGS sequence"/>
</dbReference>
<keyword evidence="1" id="KW-0812">Transmembrane</keyword>
<proteinExistence type="predicted"/>
<comment type="caution">
    <text evidence="2">The sequence shown here is derived from an EMBL/GenBank/DDBJ whole genome shotgun (WGS) entry which is preliminary data.</text>
</comment>
<evidence type="ECO:0000313" key="3">
    <source>
        <dbReference type="Proteomes" id="UP000215181"/>
    </source>
</evidence>
<dbReference type="Pfam" id="PF04367">
    <property type="entry name" value="DUF502"/>
    <property type="match status" value="1"/>
</dbReference>
<feature type="transmembrane region" description="Helical" evidence="1">
    <location>
        <begin position="74"/>
        <end position="95"/>
    </location>
</feature>
<accession>A0A235EWA9</accession>
<dbReference type="InterPro" id="IPR007462">
    <property type="entry name" value="COV1-like"/>
</dbReference>
<name>A0A235EWA9_9RHOO</name>
<feature type="transmembrane region" description="Helical" evidence="1">
    <location>
        <begin position="15"/>
        <end position="37"/>
    </location>
</feature>
<dbReference type="EMBL" id="NOIH01000019">
    <property type="protein sequence ID" value="OYD53053.1"/>
    <property type="molecule type" value="Genomic_DNA"/>
</dbReference>
<dbReference type="OrthoDB" id="9780267at2"/>
<protein>
    <recommendedName>
        <fullName evidence="4">DUF502 domain-containing protein</fullName>
    </recommendedName>
</protein>
<reference evidence="2 3" key="1">
    <citation type="submission" date="2017-07" db="EMBL/GenBank/DDBJ databases">
        <title>Thauera sp. KNDSS-Mac4 genome sequence and assembly.</title>
        <authorList>
            <person name="Mayilraj S."/>
        </authorList>
    </citation>
    <scope>NUCLEOTIDE SEQUENCE [LARGE SCALE GENOMIC DNA]</scope>
    <source>
        <strain evidence="2 3">KNDSS-Mac4</strain>
    </source>
</reference>
<gene>
    <name evidence="2" type="ORF">CGK74_14805</name>
</gene>
<evidence type="ECO:0000256" key="1">
    <source>
        <dbReference type="SAM" id="Phobius"/>
    </source>
</evidence>
<dbReference type="AlphaFoldDB" id="A0A235EWA9"/>
<organism evidence="2 3">
    <name type="scientific">Thauera propionica</name>
    <dbReference type="NCBI Taxonomy" id="2019431"/>
    <lineage>
        <taxon>Bacteria</taxon>
        <taxon>Pseudomonadati</taxon>
        <taxon>Pseudomonadota</taxon>
        <taxon>Betaproteobacteria</taxon>
        <taxon>Rhodocyclales</taxon>
        <taxon>Zoogloeaceae</taxon>
        <taxon>Thauera</taxon>
    </lineage>
</organism>
<dbReference type="PANTHER" id="PTHR31876">
    <property type="entry name" value="COV-LIKE PROTEIN 1"/>
    <property type="match status" value="1"/>
</dbReference>
<evidence type="ECO:0008006" key="4">
    <source>
        <dbReference type="Google" id="ProtNLM"/>
    </source>
</evidence>